<evidence type="ECO:0000256" key="4">
    <source>
        <dbReference type="ARBA" id="ARBA00023239"/>
    </source>
</evidence>
<dbReference type="Gene3D" id="3.40.50.10090">
    <property type="match status" value="2"/>
</dbReference>
<dbReference type="GO" id="GO:0004852">
    <property type="term" value="F:uroporphyrinogen-III synthase activity"/>
    <property type="evidence" value="ECO:0007669"/>
    <property type="project" value="UniProtKB-UniRule"/>
</dbReference>
<name>A0A1L8D334_9THEO</name>
<evidence type="ECO:0000256" key="3">
    <source>
        <dbReference type="ARBA" id="ARBA00013109"/>
    </source>
</evidence>
<dbReference type="InterPro" id="IPR039793">
    <property type="entry name" value="UROS/Hem4"/>
</dbReference>
<dbReference type="CDD" id="cd06578">
    <property type="entry name" value="HemD"/>
    <property type="match status" value="1"/>
</dbReference>
<dbReference type="AlphaFoldDB" id="A0A1L8D334"/>
<evidence type="ECO:0000256" key="8">
    <source>
        <dbReference type="ARBA" id="ARBA00048617"/>
    </source>
</evidence>
<keyword evidence="5 9" id="KW-0627">Porphyrin biosynthesis</keyword>
<protein>
    <recommendedName>
        <fullName evidence="7 9">Uroporphyrinogen-III synthase</fullName>
        <ecNumber evidence="3 9">4.2.1.75</ecNumber>
    </recommendedName>
</protein>
<evidence type="ECO:0000256" key="9">
    <source>
        <dbReference type="RuleBase" id="RU366031"/>
    </source>
</evidence>
<evidence type="ECO:0000313" key="11">
    <source>
        <dbReference type="EMBL" id="GAV25606.1"/>
    </source>
</evidence>
<keyword evidence="12" id="KW-1185">Reference proteome</keyword>
<dbReference type="EC" id="4.2.1.75" evidence="3 9"/>
<keyword evidence="4 9" id="KW-0456">Lyase</keyword>
<comment type="catalytic activity">
    <reaction evidence="8 9">
        <text>hydroxymethylbilane = uroporphyrinogen III + H2O</text>
        <dbReference type="Rhea" id="RHEA:18965"/>
        <dbReference type="ChEBI" id="CHEBI:15377"/>
        <dbReference type="ChEBI" id="CHEBI:57308"/>
        <dbReference type="ChEBI" id="CHEBI:57845"/>
        <dbReference type="EC" id="4.2.1.75"/>
    </reaction>
</comment>
<dbReference type="UniPathway" id="UPA00251">
    <property type="reaction ID" value="UER00320"/>
</dbReference>
<comment type="function">
    <text evidence="6 9">Catalyzes cyclization of the linear tetrapyrrole, hydroxymethylbilane, to the macrocyclic uroporphyrinogen III.</text>
</comment>
<dbReference type="RefSeq" id="WP_075865756.1">
    <property type="nucleotide sequence ID" value="NZ_BDJL01000053.1"/>
</dbReference>
<dbReference type="Proteomes" id="UP000187338">
    <property type="component" value="Unassembled WGS sequence"/>
</dbReference>
<dbReference type="PANTHER" id="PTHR38042:SF1">
    <property type="entry name" value="UROPORPHYRINOGEN-III SYNTHASE, CHLOROPLASTIC"/>
    <property type="match status" value="1"/>
</dbReference>
<dbReference type="SUPFAM" id="SSF69618">
    <property type="entry name" value="HemD-like"/>
    <property type="match status" value="1"/>
</dbReference>
<accession>A0A1L8D334</accession>
<feature type="domain" description="Tetrapyrrole biosynthesis uroporphyrinogen III synthase" evidence="10">
    <location>
        <begin position="74"/>
        <end position="295"/>
    </location>
</feature>
<gene>
    <name evidence="11" type="ORF">ciss_15390</name>
</gene>
<sequence length="304" mass="34657">ELDFILKNFVNTHLVNELPNNVTGEDVILITKKEDLLKTFPLKNYCFYNLQHFLNNGPLAGVRVLIPRADADEKQECGRFGAIGIEVPLLKITYIPDERILQLDFSAYDWLIFTSAHGVEGFFFNLKYFNVSLENFPWKIAVIGEKTAKSLKKFGFNADFSPQKFTAKDLALELTSSGMIQKGVIVVQGNLGRPELLEILAQNNILTKKLVVYENAPNVDIKPFLNGLLKANLIDVLFFTSPSTFNNFYQFIGDEKLAKNLPHFAIGPTTFEAFLQKDIRRKYFSSEHTLEGLWQTLKNHWQGE</sequence>
<evidence type="ECO:0000256" key="2">
    <source>
        <dbReference type="ARBA" id="ARBA00008133"/>
    </source>
</evidence>
<evidence type="ECO:0000256" key="7">
    <source>
        <dbReference type="ARBA" id="ARBA00040167"/>
    </source>
</evidence>
<comment type="similarity">
    <text evidence="2 9">Belongs to the uroporphyrinogen-III synthase family.</text>
</comment>
<dbReference type="STRING" id="661089.ciss_15390"/>
<evidence type="ECO:0000313" key="12">
    <source>
        <dbReference type="Proteomes" id="UP000187338"/>
    </source>
</evidence>
<dbReference type="PANTHER" id="PTHR38042">
    <property type="entry name" value="UROPORPHYRINOGEN-III SYNTHASE, CHLOROPLASTIC"/>
    <property type="match status" value="1"/>
</dbReference>
<dbReference type="Pfam" id="PF02602">
    <property type="entry name" value="HEM4"/>
    <property type="match status" value="1"/>
</dbReference>
<evidence type="ECO:0000259" key="10">
    <source>
        <dbReference type="Pfam" id="PF02602"/>
    </source>
</evidence>
<dbReference type="OrthoDB" id="9815856at2"/>
<proteinExistence type="inferred from homology"/>
<dbReference type="InterPro" id="IPR003754">
    <property type="entry name" value="4pyrrol_synth_uPrphyn_synth"/>
</dbReference>
<dbReference type="GO" id="GO:0006780">
    <property type="term" value="P:uroporphyrinogen III biosynthetic process"/>
    <property type="evidence" value="ECO:0007669"/>
    <property type="project" value="UniProtKB-UniRule"/>
</dbReference>
<evidence type="ECO:0000256" key="5">
    <source>
        <dbReference type="ARBA" id="ARBA00023244"/>
    </source>
</evidence>
<evidence type="ECO:0000256" key="1">
    <source>
        <dbReference type="ARBA" id="ARBA00004772"/>
    </source>
</evidence>
<feature type="non-terminal residue" evidence="11">
    <location>
        <position position="1"/>
    </location>
</feature>
<dbReference type="InterPro" id="IPR036108">
    <property type="entry name" value="4pyrrol_syn_uPrphyn_synt_sf"/>
</dbReference>
<comment type="caution">
    <text evidence="11">The sequence shown here is derived from an EMBL/GenBank/DDBJ whole genome shotgun (WGS) entry which is preliminary data.</text>
</comment>
<dbReference type="GO" id="GO:0006782">
    <property type="term" value="P:protoporphyrinogen IX biosynthetic process"/>
    <property type="evidence" value="ECO:0007669"/>
    <property type="project" value="UniProtKB-UniRule"/>
</dbReference>
<dbReference type="EMBL" id="BDJL01000053">
    <property type="protein sequence ID" value="GAV25606.1"/>
    <property type="molecule type" value="Genomic_DNA"/>
</dbReference>
<organism evidence="11 12">
    <name type="scientific">Carboxydothermus islandicus</name>
    <dbReference type="NCBI Taxonomy" id="661089"/>
    <lineage>
        <taxon>Bacteria</taxon>
        <taxon>Bacillati</taxon>
        <taxon>Bacillota</taxon>
        <taxon>Clostridia</taxon>
        <taxon>Thermoanaerobacterales</taxon>
        <taxon>Thermoanaerobacteraceae</taxon>
        <taxon>Carboxydothermus</taxon>
    </lineage>
</organism>
<comment type="pathway">
    <text evidence="1 9">Porphyrin-containing compound metabolism; protoporphyrin-IX biosynthesis; coproporphyrinogen-III from 5-aminolevulinate: step 3/4.</text>
</comment>
<reference evidence="12" key="1">
    <citation type="submission" date="2016-12" db="EMBL/GenBank/DDBJ databases">
        <title>Draft Genome Sequences od Carboxydothermus pertinax and islandicus, Hydrogenogenic Carboxydotrophic Bacteria.</title>
        <authorList>
            <person name="Fukuyama Y."/>
            <person name="Ohmae K."/>
            <person name="Yoneda Y."/>
            <person name="Yoshida T."/>
            <person name="Sako Y."/>
        </authorList>
    </citation>
    <scope>NUCLEOTIDE SEQUENCE [LARGE SCALE GENOMIC DNA]</scope>
    <source>
        <strain evidence="12">SET</strain>
    </source>
</reference>
<evidence type="ECO:0000256" key="6">
    <source>
        <dbReference type="ARBA" id="ARBA00037589"/>
    </source>
</evidence>